<proteinExistence type="predicted"/>
<dbReference type="KEGG" id="thas:C6Y53_06030"/>
<evidence type="ECO:0000313" key="2">
    <source>
        <dbReference type="Proteomes" id="UP000237655"/>
    </source>
</evidence>
<dbReference type="Proteomes" id="UP000237655">
    <property type="component" value="Chromosome"/>
</dbReference>
<keyword evidence="2" id="KW-1185">Reference proteome</keyword>
<sequence length="81" mass="8917">MKIVENGKLVGDPMKGVDLDRLTSSQKAEVLRVIEKAADGKRVGMDDLKVLVKARRTGASDPLDQAQRSMNSALERLRALR</sequence>
<dbReference type="EMBL" id="CP027665">
    <property type="protein sequence ID" value="AVO37312.1"/>
    <property type="molecule type" value="Genomic_DNA"/>
</dbReference>
<name>A0A2S0MN31_9RHOB</name>
<evidence type="ECO:0000313" key="1">
    <source>
        <dbReference type="EMBL" id="AVO37312.1"/>
    </source>
</evidence>
<dbReference type="AlphaFoldDB" id="A0A2S0MN31"/>
<dbReference type="RefSeq" id="WP_106471624.1">
    <property type="nucleotide sequence ID" value="NZ_CP027665.1"/>
</dbReference>
<gene>
    <name evidence="1" type="ORF">C6Y53_06030</name>
</gene>
<accession>A0A2S0MN31</accession>
<organism evidence="1 2">
    <name type="scientific">Pukyongiella litopenaei</name>
    <dbReference type="NCBI Taxonomy" id="2605946"/>
    <lineage>
        <taxon>Bacteria</taxon>
        <taxon>Pseudomonadati</taxon>
        <taxon>Pseudomonadota</taxon>
        <taxon>Alphaproteobacteria</taxon>
        <taxon>Rhodobacterales</taxon>
        <taxon>Paracoccaceae</taxon>
        <taxon>Pukyongiella</taxon>
    </lineage>
</organism>
<protein>
    <submittedName>
        <fullName evidence="1">Uncharacterized protein</fullName>
    </submittedName>
</protein>
<reference evidence="2" key="1">
    <citation type="submission" date="2018-03" db="EMBL/GenBank/DDBJ databases">
        <title>Genomic analysis of the strain SH-1 isolated from shrimp intestine.</title>
        <authorList>
            <person name="Kim Y.-S."/>
            <person name="Kim S.-E."/>
            <person name="Kim K.-H."/>
        </authorList>
    </citation>
    <scope>NUCLEOTIDE SEQUENCE [LARGE SCALE GENOMIC DNA]</scope>
    <source>
        <strain evidence="2">SH-1</strain>
    </source>
</reference>